<accession>A0A1Y4LC31</accession>
<organism evidence="1 2">
    <name type="scientific">Butyricicoccus pullicaecorum</name>
    <dbReference type="NCBI Taxonomy" id="501571"/>
    <lineage>
        <taxon>Bacteria</taxon>
        <taxon>Bacillati</taxon>
        <taxon>Bacillota</taxon>
        <taxon>Clostridia</taxon>
        <taxon>Eubacteriales</taxon>
        <taxon>Butyricicoccaceae</taxon>
        <taxon>Butyricicoccus</taxon>
    </lineage>
</organism>
<dbReference type="RefSeq" id="WP_016148849.1">
    <property type="nucleotide sequence ID" value="NZ_CABKSA010000003.1"/>
</dbReference>
<name>A0A1Y4LC31_9FIRM</name>
<reference evidence="2" key="1">
    <citation type="submission" date="2017-04" db="EMBL/GenBank/DDBJ databases">
        <title>Function of individual gut microbiota members based on whole genome sequencing of pure cultures obtained from chicken caecum.</title>
        <authorList>
            <person name="Medvecky M."/>
            <person name="Cejkova D."/>
            <person name="Polansky O."/>
            <person name="Karasova D."/>
            <person name="Kubasova T."/>
            <person name="Cizek A."/>
            <person name="Rychlik I."/>
        </authorList>
    </citation>
    <scope>NUCLEOTIDE SEQUENCE [LARGE SCALE GENOMIC DNA]</scope>
    <source>
        <strain evidence="2">An180</strain>
    </source>
</reference>
<protein>
    <recommendedName>
        <fullName evidence="3">Carboxypeptidase regulatory-like domain-containing protein</fullName>
    </recommendedName>
</protein>
<gene>
    <name evidence="1" type="ORF">B5F17_05230</name>
</gene>
<sequence>MADVTQAVGKLVVAVTTAQGTIPLPGALVTVSAQTEDGPVLYRIVRTDTSGRTPVLELPAPSLSDSLSPDQPTPYLNYTVNVSLPGYQTAEVRDISIFPGIASTLPVPLTPSTASGNSTEITDLPPELLDTQFSKRGR</sequence>
<evidence type="ECO:0008006" key="3">
    <source>
        <dbReference type="Google" id="ProtNLM"/>
    </source>
</evidence>
<dbReference type="AlphaFoldDB" id="A0A1Y4LC31"/>
<comment type="caution">
    <text evidence="1">The sequence shown here is derived from an EMBL/GenBank/DDBJ whole genome shotgun (WGS) entry which is preliminary data.</text>
</comment>
<dbReference type="Gene3D" id="2.60.40.1120">
    <property type="entry name" value="Carboxypeptidase-like, regulatory domain"/>
    <property type="match status" value="1"/>
</dbReference>
<dbReference type="EMBL" id="NFKK01000004">
    <property type="protein sequence ID" value="OUP53410.1"/>
    <property type="molecule type" value="Genomic_DNA"/>
</dbReference>
<evidence type="ECO:0000313" key="2">
    <source>
        <dbReference type="Proteomes" id="UP000195897"/>
    </source>
</evidence>
<evidence type="ECO:0000313" key="1">
    <source>
        <dbReference type="EMBL" id="OUP53410.1"/>
    </source>
</evidence>
<proteinExistence type="predicted"/>
<dbReference type="Proteomes" id="UP000195897">
    <property type="component" value="Unassembled WGS sequence"/>
</dbReference>